<dbReference type="HAMAP" id="MF_00044">
    <property type="entry name" value="Asp_tRNA_synth_type1"/>
    <property type="match status" value="1"/>
</dbReference>
<feature type="binding site" evidence="7">
    <location>
        <position position="456"/>
    </location>
    <ligand>
        <name>L-aspartate</name>
        <dbReference type="ChEBI" id="CHEBI:29991"/>
    </ligand>
</feature>
<dbReference type="Pfam" id="PF01336">
    <property type="entry name" value="tRNA_anti-codon"/>
    <property type="match status" value="1"/>
</dbReference>
<evidence type="ECO:0000256" key="1">
    <source>
        <dbReference type="ARBA" id="ARBA00006303"/>
    </source>
</evidence>
<feature type="binding site" evidence="7">
    <location>
        <position position="234"/>
    </location>
    <ligand>
        <name>ATP</name>
        <dbReference type="ChEBI" id="CHEBI:30616"/>
    </ligand>
</feature>
<feature type="domain" description="Aminoacyl-transfer RNA synthetases class-II family profile" evidence="9">
    <location>
        <begin position="146"/>
        <end position="571"/>
    </location>
</feature>
<dbReference type="InterPro" id="IPR004365">
    <property type="entry name" value="NA-bd_OB_tRNA"/>
</dbReference>
<feature type="site" description="Important for tRNA non-discrimination" evidence="7">
    <location>
        <position position="38"/>
    </location>
</feature>
<dbReference type="PANTHER" id="PTHR22594:SF5">
    <property type="entry name" value="ASPARTATE--TRNA LIGASE, MITOCHONDRIAL"/>
    <property type="match status" value="1"/>
</dbReference>
<keyword evidence="6 7" id="KW-0030">Aminoacyl-tRNA synthetase</keyword>
<gene>
    <name evidence="7" type="primary">aspS</name>
    <name evidence="10" type="ORF">ATL51_0639</name>
</gene>
<dbReference type="CDD" id="cd04317">
    <property type="entry name" value="EcAspRS_like_N"/>
    <property type="match status" value="1"/>
</dbReference>
<evidence type="ECO:0000259" key="9">
    <source>
        <dbReference type="PROSITE" id="PS50862"/>
    </source>
</evidence>
<feature type="binding site" evidence="7">
    <location>
        <position position="490"/>
    </location>
    <ligand>
        <name>ATP</name>
        <dbReference type="ChEBI" id="CHEBI:30616"/>
    </ligand>
</feature>
<comment type="function">
    <text evidence="7">Aspartyl-tRNA synthetase with relaxed tRNA specificity since it is able to aspartylate not only its cognate tRNA(Asp) but also tRNA(Asn). Reaction proceeds in two steps: L-aspartate is first activated by ATP to form Asp-AMP and then transferred to the acceptor end of tRNA(Asp/Asn).</text>
</comment>
<evidence type="ECO:0000313" key="10">
    <source>
        <dbReference type="EMBL" id="PKB29012.1"/>
    </source>
</evidence>
<dbReference type="PROSITE" id="PS50862">
    <property type="entry name" value="AA_TRNA_LIGASE_II"/>
    <property type="match status" value="1"/>
</dbReference>
<dbReference type="NCBIfam" id="NF001750">
    <property type="entry name" value="PRK00476.1"/>
    <property type="match status" value="1"/>
</dbReference>
<keyword evidence="4 7" id="KW-0067">ATP-binding</keyword>
<dbReference type="InterPro" id="IPR006195">
    <property type="entry name" value="aa-tRNA-synth_II"/>
</dbReference>
<dbReference type="GO" id="GO:0004815">
    <property type="term" value="F:aspartate-tRNA ligase activity"/>
    <property type="evidence" value="ECO:0007669"/>
    <property type="project" value="UniProtKB-UniRule"/>
</dbReference>
<feature type="binding site" evidence="7">
    <location>
        <begin position="542"/>
        <end position="545"/>
    </location>
    <ligand>
        <name>ATP</name>
        <dbReference type="ChEBI" id="CHEBI:30616"/>
    </ligand>
</feature>
<feature type="site" description="Important for tRNA non-discrimination" evidence="7">
    <location>
        <position position="87"/>
    </location>
</feature>
<evidence type="ECO:0000256" key="3">
    <source>
        <dbReference type="ARBA" id="ARBA00022741"/>
    </source>
</evidence>
<feature type="compositionally biased region" description="Low complexity" evidence="8">
    <location>
        <begin position="591"/>
        <end position="606"/>
    </location>
</feature>
<comment type="catalytic activity">
    <reaction evidence="7">
        <text>tRNA(Asx) + L-aspartate + ATP = L-aspartyl-tRNA(Asx) + AMP + diphosphate</text>
        <dbReference type="Rhea" id="RHEA:18349"/>
        <dbReference type="Rhea" id="RHEA-COMP:9710"/>
        <dbReference type="Rhea" id="RHEA-COMP:9711"/>
        <dbReference type="ChEBI" id="CHEBI:29991"/>
        <dbReference type="ChEBI" id="CHEBI:30616"/>
        <dbReference type="ChEBI" id="CHEBI:33019"/>
        <dbReference type="ChEBI" id="CHEBI:78442"/>
        <dbReference type="ChEBI" id="CHEBI:78516"/>
        <dbReference type="ChEBI" id="CHEBI:456215"/>
        <dbReference type="EC" id="6.1.1.23"/>
    </reaction>
</comment>
<proteinExistence type="inferred from homology"/>
<feature type="binding site" evidence="7">
    <location>
        <position position="497"/>
    </location>
    <ligand>
        <name>L-aspartate</name>
        <dbReference type="ChEBI" id="CHEBI:29991"/>
    </ligand>
</feature>
<dbReference type="InterPro" id="IPR045864">
    <property type="entry name" value="aa-tRNA-synth_II/BPL/LPL"/>
</dbReference>
<protein>
    <recommendedName>
        <fullName evidence="7">Aspartate--tRNA(Asp/Asn) ligase</fullName>
        <ecNumber evidence="7">6.1.1.23</ecNumber>
    </recommendedName>
    <alternativeName>
        <fullName evidence="7">Aspartyl-tRNA synthetase</fullName>
        <shortName evidence="7">AspRS</shortName>
    </alternativeName>
    <alternativeName>
        <fullName evidence="7">Non-discriminating aspartyl-tRNA synthetase</fullName>
        <shortName evidence="7">ND-AspRS</shortName>
    </alternativeName>
</protein>
<evidence type="ECO:0000256" key="7">
    <source>
        <dbReference type="HAMAP-Rule" id="MF_00044"/>
    </source>
</evidence>
<dbReference type="SUPFAM" id="SSF55681">
    <property type="entry name" value="Class II aaRS and biotin synthetases"/>
    <property type="match status" value="1"/>
</dbReference>
<reference evidence="10 11" key="1">
    <citation type="submission" date="2017-11" db="EMBL/GenBank/DDBJ databases">
        <title>Sequencing the genomes of 1000 actinobacteria strains.</title>
        <authorList>
            <person name="Klenk H.-P."/>
        </authorList>
    </citation>
    <scope>NUCLEOTIDE SEQUENCE [LARGE SCALE GENOMIC DNA]</scope>
    <source>
        <strain evidence="10 11">DSM 44104</strain>
    </source>
</reference>
<dbReference type="InterPro" id="IPR004524">
    <property type="entry name" value="Asp-tRNA-ligase_1"/>
</dbReference>
<evidence type="ECO:0000313" key="11">
    <source>
        <dbReference type="Proteomes" id="UP000232453"/>
    </source>
</evidence>
<keyword evidence="3 7" id="KW-0547">Nucleotide-binding</keyword>
<dbReference type="Gene3D" id="3.30.1360.30">
    <property type="entry name" value="GAD-like domain"/>
    <property type="match status" value="1"/>
</dbReference>
<dbReference type="Pfam" id="PF00152">
    <property type="entry name" value="tRNA-synt_2"/>
    <property type="match status" value="1"/>
</dbReference>
<feature type="binding site" evidence="7">
    <location>
        <begin position="225"/>
        <end position="227"/>
    </location>
    <ligand>
        <name>ATP</name>
        <dbReference type="ChEBI" id="CHEBI:30616"/>
    </ligand>
</feature>
<evidence type="ECO:0000256" key="5">
    <source>
        <dbReference type="ARBA" id="ARBA00022917"/>
    </source>
</evidence>
<dbReference type="InterPro" id="IPR002312">
    <property type="entry name" value="Asp/Asn-tRNA-synth_IIb"/>
</dbReference>
<dbReference type="InterPro" id="IPR029351">
    <property type="entry name" value="GAD_dom"/>
</dbReference>
<dbReference type="Gene3D" id="2.40.50.140">
    <property type="entry name" value="Nucleic acid-binding proteins"/>
    <property type="match status" value="1"/>
</dbReference>
<comment type="caution">
    <text evidence="10">The sequence shown here is derived from an EMBL/GenBank/DDBJ whole genome shotgun (WGS) entry which is preliminary data.</text>
</comment>
<dbReference type="InterPro" id="IPR004364">
    <property type="entry name" value="Aa-tRNA-synt_II"/>
</dbReference>
<dbReference type="GO" id="GO:0005737">
    <property type="term" value="C:cytoplasm"/>
    <property type="evidence" value="ECO:0007669"/>
    <property type="project" value="UniProtKB-SubCell"/>
</dbReference>
<organism evidence="10 11">
    <name type="scientific">Pseudonocardia alni</name>
    <name type="common">Amycolata alni</name>
    <dbReference type="NCBI Taxonomy" id="33907"/>
    <lineage>
        <taxon>Bacteria</taxon>
        <taxon>Bacillati</taxon>
        <taxon>Actinomycetota</taxon>
        <taxon>Actinomycetes</taxon>
        <taxon>Pseudonocardiales</taxon>
        <taxon>Pseudonocardiaceae</taxon>
        <taxon>Pseudonocardia</taxon>
    </lineage>
</organism>
<dbReference type="SUPFAM" id="SSF55261">
    <property type="entry name" value="GAD domain-like"/>
    <property type="match status" value="1"/>
</dbReference>
<name>A0AA44UKJ0_PSEA5</name>
<dbReference type="Proteomes" id="UP000232453">
    <property type="component" value="Unassembled WGS sequence"/>
</dbReference>
<dbReference type="InterPro" id="IPR004115">
    <property type="entry name" value="GAD-like_sf"/>
</dbReference>
<comment type="similarity">
    <text evidence="1 7">Belongs to the class-II aminoacyl-tRNA synthetase family. Type 1 subfamily.</text>
</comment>
<dbReference type="PANTHER" id="PTHR22594">
    <property type="entry name" value="ASPARTYL/LYSYL-TRNA SYNTHETASE"/>
    <property type="match status" value="1"/>
</dbReference>
<dbReference type="SUPFAM" id="SSF50249">
    <property type="entry name" value="Nucleic acid-binding proteins"/>
    <property type="match status" value="1"/>
</dbReference>
<dbReference type="Gene3D" id="3.30.930.10">
    <property type="entry name" value="Bira Bifunctional Protein, Domain 2"/>
    <property type="match status" value="1"/>
</dbReference>
<evidence type="ECO:0000256" key="2">
    <source>
        <dbReference type="ARBA" id="ARBA00022598"/>
    </source>
</evidence>
<dbReference type="Pfam" id="PF02938">
    <property type="entry name" value="GAD"/>
    <property type="match status" value="1"/>
</dbReference>
<dbReference type="NCBIfam" id="TIGR00459">
    <property type="entry name" value="aspS_bact"/>
    <property type="match status" value="1"/>
</dbReference>
<feature type="region of interest" description="Aspartate" evidence="7">
    <location>
        <begin position="203"/>
        <end position="206"/>
    </location>
</feature>
<dbReference type="GO" id="GO:0005524">
    <property type="term" value="F:ATP binding"/>
    <property type="evidence" value="ECO:0007669"/>
    <property type="project" value="UniProtKB-UniRule"/>
</dbReference>
<keyword evidence="7" id="KW-0963">Cytoplasm</keyword>
<keyword evidence="2 7" id="KW-0436">Ligase</keyword>
<dbReference type="GO" id="GO:0006422">
    <property type="term" value="P:aspartyl-tRNA aminoacylation"/>
    <property type="evidence" value="ECO:0007669"/>
    <property type="project" value="UniProtKB-UniRule"/>
</dbReference>
<comment type="subunit">
    <text evidence="7">Homodimer.</text>
</comment>
<evidence type="ECO:0000256" key="8">
    <source>
        <dbReference type="SAM" id="MobiDB-lite"/>
    </source>
</evidence>
<dbReference type="InterPro" id="IPR047089">
    <property type="entry name" value="Asp-tRNA-ligase_1_N"/>
</dbReference>
<dbReference type="GO" id="GO:0003676">
    <property type="term" value="F:nucleic acid binding"/>
    <property type="evidence" value="ECO:0007669"/>
    <property type="project" value="InterPro"/>
</dbReference>
<feature type="binding site" evidence="7">
    <location>
        <position position="225"/>
    </location>
    <ligand>
        <name>L-aspartate</name>
        <dbReference type="ChEBI" id="CHEBI:29991"/>
    </ligand>
</feature>
<dbReference type="InterPro" id="IPR047090">
    <property type="entry name" value="AspRS_core"/>
</dbReference>
<sequence length="621" mass="67136">MPIALTAVMRTHPVGTLRAENAGQTVTLAGWVARRRDHGGVIFIDLRDRSGSAQVVFREGEMAERAHRLRSEFCIQVVGEVVRRPAGNENSDLPTGDIEVTVTELTVLSESAPLPFPIDEHTGVGEEIRLSHRYLDLRRSGPAAAMKLRSDVNKAARDVLAAEDFIEVETPTLTRSTPEGARDFVVPARLRPGSWYALPQSPQLFKQLLMVGGLERYYQIARCYRDEDFRADRQPEFTQLDIEMSFVEQDDVIALAEKVLTALWRLVGYEIETPIRRMPYAEAMARYGSDKPDLRFDIELTELTSYFAGTGFRVFQNPYVGAVVMPGGASQPRKVLDGWQEWAKQRGARGLAYVLIGEDGQVDERGPVVKNLSEAERSGLAEAVGAHPGDCIFFAAGKPTEARALLGAARGEIARRTGAIDSSAWSFVWIVDAPLFESAADTDDVAVGGGAWTALHHAFTSPTPEWIDTFEKDPGNALAYAYDIVCNGNEIGGGSIRIHSADVQKRVFEIMGLSAEEAQEKFGFLLDAFSFGPPPHGGIAFGWDRITALLAGVDSIREVIAFPKTGGGFDPLTQAPAPITAAQRKEAGVDAKPTAPAPGGSAPGRPGETGGGAPEKPGPAA</sequence>
<accession>A0AA44UKJ0</accession>
<feature type="region of interest" description="Disordered" evidence="8">
    <location>
        <begin position="571"/>
        <end position="621"/>
    </location>
</feature>
<dbReference type="AlphaFoldDB" id="A0AA44UKJ0"/>
<keyword evidence="5 7" id="KW-0648">Protein biosynthesis</keyword>
<evidence type="ECO:0000256" key="4">
    <source>
        <dbReference type="ARBA" id="ARBA00022840"/>
    </source>
</evidence>
<dbReference type="GO" id="GO:0050560">
    <property type="term" value="F:aspartate-tRNA(Asn) ligase activity"/>
    <property type="evidence" value="ECO:0007669"/>
    <property type="project" value="UniProtKB-EC"/>
</dbReference>
<dbReference type="InterPro" id="IPR012340">
    <property type="entry name" value="NA-bd_OB-fold"/>
</dbReference>
<dbReference type="EMBL" id="PHUJ01000003">
    <property type="protein sequence ID" value="PKB29012.1"/>
    <property type="molecule type" value="Genomic_DNA"/>
</dbReference>
<feature type="binding site" evidence="7">
    <location>
        <position position="179"/>
    </location>
    <ligand>
        <name>L-aspartate</name>
        <dbReference type="ChEBI" id="CHEBI:29991"/>
    </ligand>
</feature>
<dbReference type="EC" id="6.1.1.23" evidence="7"/>
<dbReference type="PRINTS" id="PR01042">
    <property type="entry name" value="TRNASYNTHASP"/>
</dbReference>
<evidence type="ECO:0000256" key="6">
    <source>
        <dbReference type="ARBA" id="ARBA00023146"/>
    </source>
</evidence>
<comment type="subcellular location">
    <subcellularLocation>
        <location evidence="7">Cytoplasm</location>
    </subcellularLocation>
</comment>
<dbReference type="CDD" id="cd00777">
    <property type="entry name" value="AspRS_core"/>
    <property type="match status" value="1"/>
</dbReference>